<keyword evidence="2" id="KW-1185">Reference proteome</keyword>
<gene>
    <name evidence="1" type="ORF">LPLAT_LOCUS13905</name>
</gene>
<dbReference type="Proteomes" id="UP001497644">
    <property type="component" value="Chromosome 9"/>
</dbReference>
<reference evidence="1" key="1">
    <citation type="submission" date="2024-04" db="EMBL/GenBank/DDBJ databases">
        <authorList>
            <consortium name="Molecular Ecology Group"/>
        </authorList>
    </citation>
    <scope>NUCLEOTIDE SEQUENCE</scope>
</reference>
<accession>A0AAV2PB81</accession>
<proteinExistence type="predicted"/>
<sequence>MSSRRPMPESDDLCAEIHRKPARRFQGAVDDAGDDPYEKLMLSDLEIHPRAFDGRVRPVVPRDLCDRVAACRIKCSERRIVAERGRREYCGCLKEYSTLSPGRVAYPVGDTRNIKIANESFPR</sequence>
<evidence type="ECO:0000313" key="2">
    <source>
        <dbReference type="Proteomes" id="UP001497644"/>
    </source>
</evidence>
<name>A0AAV2PB81_9HYME</name>
<dbReference type="EMBL" id="OZ034832">
    <property type="protein sequence ID" value="CAL1688870.1"/>
    <property type="molecule type" value="Genomic_DNA"/>
</dbReference>
<organism evidence="1 2">
    <name type="scientific">Lasius platythorax</name>
    <dbReference type="NCBI Taxonomy" id="488582"/>
    <lineage>
        <taxon>Eukaryota</taxon>
        <taxon>Metazoa</taxon>
        <taxon>Ecdysozoa</taxon>
        <taxon>Arthropoda</taxon>
        <taxon>Hexapoda</taxon>
        <taxon>Insecta</taxon>
        <taxon>Pterygota</taxon>
        <taxon>Neoptera</taxon>
        <taxon>Endopterygota</taxon>
        <taxon>Hymenoptera</taxon>
        <taxon>Apocrita</taxon>
        <taxon>Aculeata</taxon>
        <taxon>Formicoidea</taxon>
        <taxon>Formicidae</taxon>
        <taxon>Formicinae</taxon>
        <taxon>Lasius</taxon>
        <taxon>Lasius</taxon>
    </lineage>
</organism>
<protein>
    <submittedName>
        <fullName evidence="1">Uncharacterized protein</fullName>
    </submittedName>
</protein>
<dbReference type="AlphaFoldDB" id="A0AAV2PB81"/>
<evidence type="ECO:0000313" key="1">
    <source>
        <dbReference type="EMBL" id="CAL1688870.1"/>
    </source>
</evidence>